<dbReference type="AlphaFoldDB" id="A0A5P9CIW9"/>
<dbReference type="Proteomes" id="UP000326936">
    <property type="component" value="Chromosome"/>
</dbReference>
<keyword evidence="1" id="KW-0732">Signal</keyword>
<protein>
    <submittedName>
        <fullName evidence="2">Uncharacterized protein</fullName>
    </submittedName>
</protein>
<dbReference type="OrthoDB" id="5877912at2"/>
<keyword evidence="3" id="KW-1185">Reference proteome</keyword>
<gene>
    <name evidence="2" type="ORF">FIV01_07200</name>
</gene>
<dbReference type="EMBL" id="CP045350">
    <property type="protein sequence ID" value="QFT26210.1"/>
    <property type="molecule type" value="Genomic_DNA"/>
</dbReference>
<evidence type="ECO:0000313" key="2">
    <source>
        <dbReference type="EMBL" id="QFT26210.1"/>
    </source>
</evidence>
<accession>A0A5P9CIW9</accession>
<dbReference type="RefSeq" id="WP_152430388.1">
    <property type="nucleotide sequence ID" value="NZ_CBCSDK010000002.1"/>
</dbReference>
<evidence type="ECO:0000313" key="3">
    <source>
        <dbReference type="Proteomes" id="UP000326936"/>
    </source>
</evidence>
<reference evidence="2 3" key="1">
    <citation type="submission" date="2019-10" db="EMBL/GenBank/DDBJ databases">
        <title>Complete genome sequence of Vibrio sp. strain THAF100, isolated from non-filtered water from the water column of tank 6 of a marine aquarium containing stony-coral fragments. Water maintained at 26 degree C.</title>
        <authorList>
            <person name="Ruckert C."/>
            <person name="Franco A."/>
            <person name="Kalinowski J."/>
            <person name="Glaeser S."/>
        </authorList>
    </citation>
    <scope>NUCLEOTIDE SEQUENCE [LARGE SCALE GENOMIC DNA]</scope>
    <source>
        <strain evidence="2 3">THAF100</strain>
    </source>
</reference>
<proteinExistence type="predicted"/>
<sequence length="104" mass="11121" precursor="true">MKANVIMSTTLSLCIAFSSIASNNPNIEFISNVSCKMGGCTLVCVTSDGKKDVKAREINNAEIITYKSGTVQHNLVIGFQKMIVTSPSGTESCSLNNIDKITTQ</sequence>
<feature type="signal peptide" evidence="1">
    <location>
        <begin position="1"/>
        <end position="23"/>
    </location>
</feature>
<feature type="chain" id="PRO_5024828317" evidence="1">
    <location>
        <begin position="24"/>
        <end position="104"/>
    </location>
</feature>
<dbReference type="KEGG" id="vaq:FIV01_07200"/>
<organism evidence="2 3">
    <name type="scientific">Vibrio aquimaris</name>
    <dbReference type="NCBI Taxonomy" id="2587862"/>
    <lineage>
        <taxon>Bacteria</taxon>
        <taxon>Pseudomonadati</taxon>
        <taxon>Pseudomonadota</taxon>
        <taxon>Gammaproteobacteria</taxon>
        <taxon>Vibrionales</taxon>
        <taxon>Vibrionaceae</taxon>
        <taxon>Vibrio</taxon>
    </lineage>
</organism>
<name>A0A5P9CIW9_9VIBR</name>
<evidence type="ECO:0000256" key="1">
    <source>
        <dbReference type="SAM" id="SignalP"/>
    </source>
</evidence>